<dbReference type="PANTHER" id="PTHR12714">
    <property type="entry name" value="PROTEIN-S ISOPRENYLCYSTEINE O-METHYLTRANSFERASE"/>
    <property type="match status" value="1"/>
</dbReference>
<organism evidence="6 7">
    <name type="scientific">Anseongella ginsenosidimutans</name>
    <dbReference type="NCBI Taxonomy" id="496056"/>
    <lineage>
        <taxon>Bacteria</taxon>
        <taxon>Pseudomonadati</taxon>
        <taxon>Bacteroidota</taxon>
        <taxon>Sphingobacteriia</taxon>
        <taxon>Sphingobacteriales</taxon>
        <taxon>Sphingobacteriaceae</taxon>
        <taxon>Anseongella</taxon>
    </lineage>
</organism>
<dbReference type="PANTHER" id="PTHR12714:SF24">
    <property type="entry name" value="SLR1182 PROTEIN"/>
    <property type="match status" value="1"/>
</dbReference>
<evidence type="ECO:0000256" key="2">
    <source>
        <dbReference type="ARBA" id="ARBA00022692"/>
    </source>
</evidence>
<dbReference type="GO" id="GO:0032259">
    <property type="term" value="P:methylation"/>
    <property type="evidence" value="ECO:0007669"/>
    <property type="project" value="UniProtKB-KW"/>
</dbReference>
<accession>A0A4R3KU15</accession>
<dbReference type="AlphaFoldDB" id="A0A4R3KU15"/>
<evidence type="ECO:0000256" key="5">
    <source>
        <dbReference type="SAM" id="Phobius"/>
    </source>
</evidence>
<dbReference type="Proteomes" id="UP000295807">
    <property type="component" value="Unassembled WGS sequence"/>
</dbReference>
<keyword evidence="6" id="KW-0489">Methyltransferase</keyword>
<keyword evidence="6" id="KW-0808">Transferase</keyword>
<protein>
    <submittedName>
        <fullName evidence="6">Protein-S-isoprenylcysteine O-methyltransferase Ste14</fullName>
    </submittedName>
</protein>
<evidence type="ECO:0000256" key="1">
    <source>
        <dbReference type="ARBA" id="ARBA00004127"/>
    </source>
</evidence>
<dbReference type="Gene3D" id="1.20.120.1630">
    <property type="match status" value="1"/>
</dbReference>
<feature type="transmembrane region" description="Helical" evidence="5">
    <location>
        <begin position="12"/>
        <end position="34"/>
    </location>
</feature>
<dbReference type="InterPro" id="IPR007318">
    <property type="entry name" value="Phopholipid_MeTrfase"/>
</dbReference>
<dbReference type="EMBL" id="SMAD01000003">
    <property type="protein sequence ID" value="TCS88460.1"/>
    <property type="molecule type" value="Genomic_DNA"/>
</dbReference>
<dbReference type="GO" id="GO:0012505">
    <property type="term" value="C:endomembrane system"/>
    <property type="evidence" value="ECO:0007669"/>
    <property type="project" value="UniProtKB-SubCell"/>
</dbReference>
<evidence type="ECO:0000313" key="7">
    <source>
        <dbReference type="Proteomes" id="UP000295807"/>
    </source>
</evidence>
<keyword evidence="4 5" id="KW-0472">Membrane</keyword>
<comment type="caution">
    <text evidence="6">The sequence shown here is derived from an EMBL/GenBank/DDBJ whole genome shotgun (WGS) entry which is preliminary data.</text>
</comment>
<proteinExistence type="predicted"/>
<sequence>MWLLARLLPQYGFTLSGSALWSCLALLAGFTVLLSAKSALFRHNTTARPDRKSLQNARTLVTTGIYRYTRNPVYVSMALMLLAWMIFLENWLSISGIIIFILFIDKYQILAEEEALERTFGEAYLQYKKRVRRWI</sequence>
<evidence type="ECO:0000256" key="3">
    <source>
        <dbReference type="ARBA" id="ARBA00022989"/>
    </source>
</evidence>
<keyword evidence="7" id="KW-1185">Reference proteome</keyword>
<dbReference type="GO" id="GO:0008168">
    <property type="term" value="F:methyltransferase activity"/>
    <property type="evidence" value="ECO:0007669"/>
    <property type="project" value="UniProtKB-KW"/>
</dbReference>
<keyword evidence="2 5" id="KW-0812">Transmembrane</keyword>
<evidence type="ECO:0000313" key="6">
    <source>
        <dbReference type="EMBL" id="TCS88460.1"/>
    </source>
</evidence>
<name>A0A4R3KU15_9SPHI</name>
<feature type="transmembrane region" description="Helical" evidence="5">
    <location>
        <begin position="77"/>
        <end position="104"/>
    </location>
</feature>
<gene>
    <name evidence="6" type="ORF">EDD80_103325</name>
</gene>
<comment type="subcellular location">
    <subcellularLocation>
        <location evidence="1">Endomembrane system</location>
        <topology evidence="1">Multi-pass membrane protein</topology>
    </subcellularLocation>
</comment>
<keyword evidence="3 5" id="KW-1133">Transmembrane helix</keyword>
<evidence type="ECO:0000256" key="4">
    <source>
        <dbReference type="ARBA" id="ARBA00023136"/>
    </source>
</evidence>
<dbReference type="Pfam" id="PF04191">
    <property type="entry name" value="PEMT"/>
    <property type="match status" value="1"/>
</dbReference>
<reference evidence="6 7" key="1">
    <citation type="submission" date="2019-03" db="EMBL/GenBank/DDBJ databases">
        <title>Genomic Encyclopedia of Type Strains, Phase IV (KMG-IV): sequencing the most valuable type-strain genomes for metagenomic binning, comparative biology and taxonomic classification.</title>
        <authorList>
            <person name="Goeker M."/>
        </authorList>
    </citation>
    <scope>NUCLEOTIDE SEQUENCE [LARGE SCALE GENOMIC DNA]</scope>
    <source>
        <strain evidence="6 7">DSM 21100</strain>
    </source>
</reference>